<evidence type="ECO:0000313" key="1">
    <source>
        <dbReference type="EMBL" id="MPR36724.1"/>
    </source>
</evidence>
<dbReference type="EMBL" id="WHLY01000002">
    <property type="protein sequence ID" value="MPR36724.1"/>
    <property type="molecule type" value="Genomic_DNA"/>
</dbReference>
<protein>
    <submittedName>
        <fullName evidence="1">Uncharacterized protein</fullName>
    </submittedName>
</protein>
<dbReference type="RefSeq" id="WP_152764887.1">
    <property type="nucleotide sequence ID" value="NZ_WHLY01000002.1"/>
</dbReference>
<accession>A0A7C9FBG9</accession>
<keyword evidence="2" id="KW-1185">Reference proteome</keyword>
<proteinExistence type="predicted"/>
<name>A0A7C9FBG9_9BACT</name>
<dbReference type="AlphaFoldDB" id="A0A7C9FBG9"/>
<organism evidence="1 2">
    <name type="scientific">Salmonirosea aquatica</name>
    <dbReference type="NCBI Taxonomy" id="2654236"/>
    <lineage>
        <taxon>Bacteria</taxon>
        <taxon>Pseudomonadati</taxon>
        <taxon>Bacteroidota</taxon>
        <taxon>Cytophagia</taxon>
        <taxon>Cytophagales</taxon>
        <taxon>Spirosomataceae</taxon>
        <taxon>Salmonirosea</taxon>
    </lineage>
</organism>
<reference evidence="1 2" key="1">
    <citation type="submission" date="2019-10" db="EMBL/GenBank/DDBJ databases">
        <title>Draft Genome Sequence of Cytophagaceae sp. SJW1-29.</title>
        <authorList>
            <person name="Choi A."/>
        </authorList>
    </citation>
    <scope>NUCLEOTIDE SEQUENCE [LARGE SCALE GENOMIC DNA]</scope>
    <source>
        <strain evidence="1 2">SJW1-29</strain>
    </source>
</reference>
<gene>
    <name evidence="1" type="ORF">GBK04_26175</name>
</gene>
<evidence type="ECO:0000313" key="2">
    <source>
        <dbReference type="Proteomes" id="UP000479293"/>
    </source>
</evidence>
<sequence>METISFESVNRRFRAQCEVLAVSDFWIVGEGWGEAAPPGTVEQQVCEAARQGATAVNLNVRMQQREAFADYPIQSLYRYEKQPLSQGRSPLAFFFSFKF</sequence>
<dbReference type="Proteomes" id="UP000479293">
    <property type="component" value="Unassembled WGS sequence"/>
</dbReference>
<comment type="caution">
    <text evidence="1">The sequence shown here is derived from an EMBL/GenBank/DDBJ whole genome shotgun (WGS) entry which is preliminary data.</text>
</comment>